<comment type="caution">
    <text evidence="2">The sequence shown here is derived from an EMBL/GenBank/DDBJ whole genome shotgun (WGS) entry which is preliminary data.</text>
</comment>
<dbReference type="EMBL" id="BCTB01000006">
    <property type="protein sequence ID" value="GAT14269.1"/>
    <property type="molecule type" value="Genomic_DNA"/>
</dbReference>
<evidence type="ECO:0008006" key="4">
    <source>
        <dbReference type="Google" id="ProtNLM"/>
    </source>
</evidence>
<evidence type="ECO:0000313" key="3">
    <source>
        <dbReference type="Proteomes" id="UP000069654"/>
    </source>
</evidence>
<dbReference type="AlphaFoldDB" id="A0A100XCU2"/>
<keyword evidence="1" id="KW-1133">Transmembrane helix</keyword>
<accession>A0A100XCU2</accession>
<feature type="transmembrane region" description="Helical" evidence="1">
    <location>
        <begin position="7"/>
        <end position="26"/>
    </location>
</feature>
<feature type="transmembrane region" description="Helical" evidence="1">
    <location>
        <begin position="78"/>
        <end position="100"/>
    </location>
</feature>
<evidence type="ECO:0000256" key="1">
    <source>
        <dbReference type="SAM" id="Phobius"/>
    </source>
</evidence>
<reference evidence="3" key="2">
    <citation type="submission" date="2016-02" db="EMBL/GenBank/DDBJ databases">
        <title>Draft genome sequence of five rapidly growing Mycobacterium species.</title>
        <authorList>
            <person name="Katahira K."/>
            <person name="Gotou Y."/>
            <person name="Iida K."/>
            <person name="Ogura Y."/>
            <person name="Hayashi T."/>
        </authorList>
    </citation>
    <scope>NUCLEOTIDE SEQUENCE [LARGE SCALE GENOMIC DNA]</scope>
    <source>
        <strain evidence="3">JCM6362</strain>
    </source>
</reference>
<keyword evidence="1" id="KW-0812">Transmembrane</keyword>
<feature type="transmembrane region" description="Helical" evidence="1">
    <location>
        <begin position="38"/>
        <end position="58"/>
    </location>
</feature>
<organism evidence="2 3">
    <name type="scientific">Mycolicibacterium thermoresistibile</name>
    <name type="common">Mycobacterium thermoresistibile</name>
    <dbReference type="NCBI Taxonomy" id="1797"/>
    <lineage>
        <taxon>Bacteria</taxon>
        <taxon>Bacillati</taxon>
        <taxon>Actinomycetota</taxon>
        <taxon>Actinomycetes</taxon>
        <taxon>Mycobacteriales</taxon>
        <taxon>Mycobacteriaceae</taxon>
        <taxon>Mycolicibacterium</taxon>
    </lineage>
</organism>
<proteinExistence type="predicted"/>
<protein>
    <recommendedName>
        <fullName evidence="4">Transmembrane protein</fullName>
    </recommendedName>
</protein>
<dbReference type="RefSeq" id="WP_040548503.1">
    <property type="nucleotide sequence ID" value="NZ_BCTB01000006.1"/>
</dbReference>
<evidence type="ECO:0000313" key="2">
    <source>
        <dbReference type="EMBL" id="GAT14269.1"/>
    </source>
</evidence>
<feature type="transmembrane region" description="Helical" evidence="1">
    <location>
        <begin position="106"/>
        <end position="123"/>
    </location>
</feature>
<sequence length="136" mass="14260">MVNIRQTIAVLIVGVFGSTLAYAVFFDGKFSNGATLPAAAIAGALMAAVGGALALLWWMRRRQPPAKVHETAVDYDTLWIAIVSLGVSTQVLAIGAEVALGAPSGWLMPLIAVVVYAGLIVWLSRRSPTANARPNS</sequence>
<dbReference type="STRING" id="1797.RMCT_1240"/>
<keyword evidence="1" id="KW-0472">Membrane</keyword>
<name>A0A100XCU2_MYCTH</name>
<dbReference type="Proteomes" id="UP000069654">
    <property type="component" value="Unassembled WGS sequence"/>
</dbReference>
<reference evidence="2 3" key="1">
    <citation type="journal article" date="2016" name="Genome Announc.">
        <title>Draft Genome Sequences of Five Rapidly Growing Mycobacterium Species, M. thermoresistibile, M. fortuitum subsp. acetamidolyticum, M. canariasense, M. brisbanense, and M. novocastrense.</title>
        <authorList>
            <person name="Katahira K."/>
            <person name="Ogura Y."/>
            <person name="Gotoh Y."/>
            <person name="Hayashi T."/>
        </authorList>
    </citation>
    <scope>NUCLEOTIDE SEQUENCE [LARGE SCALE GENOMIC DNA]</scope>
    <source>
        <strain evidence="2 3">JCM6362</strain>
    </source>
</reference>
<gene>
    <name evidence="2" type="ORF">RMCT_1240</name>
</gene>